<name>A0A916TCZ5_9MICO</name>
<keyword evidence="3" id="KW-1185">Reference proteome</keyword>
<dbReference type="RefSeq" id="WP_188838102.1">
    <property type="nucleotide sequence ID" value="NZ_BMHI01000005.1"/>
</dbReference>
<dbReference type="AlphaFoldDB" id="A0A916TCZ5"/>
<protein>
    <submittedName>
        <fullName evidence="2">Uncharacterized protein</fullName>
    </submittedName>
</protein>
<reference evidence="2" key="1">
    <citation type="journal article" date="2014" name="Int. J. Syst. Evol. Microbiol.">
        <title>Complete genome sequence of Corynebacterium casei LMG S-19264T (=DSM 44701T), isolated from a smear-ripened cheese.</title>
        <authorList>
            <consortium name="US DOE Joint Genome Institute (JGI-PGF)"/>
            <person name="Walter F."/>
            <person name="Albersmeier A."/>
            <person name="Kalinowski J."/>
            <person name="Ruckert C."/>
        </authorList>
    </citation>
    <scope>NUCLEOTIDE SEQUENCE</scope>
    <source>
        <strain evidence="2">CGMCC 1.15085</strain>
    </source>
</reference>
<evidence type="ECO:0000256" key="1">
    <source>
        <dbReference type="SAM" id="MobiDB-lite"/>
    </source>
</evidence>
<evidence type="ECO:0000313" key="2">
    <source>
        <dbReference type="EMBL" id="GGB39364.1"/>
    </source>
</evidence>
<gene>
    <name evidence="2" type="ORF">GCM10011492_32680</name>
</gene>
<sequence>MTLPTKIRIRDSAASSAQGHDDAVYDPRRIPEEVYGRDDNEVPPLALEFLSPHQIGTPLTLAIDVMSPRHTRSPP</sequence>
<feature type="region of interest" description="Disordered" evidence="1">
    <location>
        <begin position="1"/>
        <end position="27"/>
    </location>
</feature>
<organism evidence="2 3">
    <name type="scientific">Flexivirga endophytica</name>
    <dbReference type="NCBI Taxonomy" id="1849103"/>
    <lineage>
        <taxon>Bacteria</taxon>
        <taxon>Bacillati</taxon>
        <taxon>Actinomycetota</taxon>
        <taxon>Actinomycetes</taxon>
        <taxon>Micrococcales</taxon>
        <taxon>Dermacoccaceae</taxon>
        <taxon>Flexivirga</taxon>
    </lineage>
</organism>
<dbReference type="EMBL" id="BMHI01000005">
    <property type="protein sequence ID" value="GGB39364.1"/>
    <property type="molecule type" value="Genomic_DNA"/>
</dbReference>
<evidence type="ECO:0000313" key="3">
    <source>
        <dbReference type="Proteomes" id="UP000636793"/>
    </source>
</evidence>
<comment type="caution">
    <text evidence="2">The sequence shown here is derived from an EMBL/GenBank/DDBJ whole genome shotgun (WGS) entry which is preliminary data.</text>
</comment>
<reference evidence="2" key="2">
    <citation type="submission" date="2020-09" db="EMBL/GenBank/DDBJ databases">
        <authorList>
            <person name="Sun Q."/>
            <person name="Zhou Y."/>
        </authorList>
    </citation>
    <scope>NUCLEOTIDE SEQUENCE</scope>
    <source>
        <strain evidence="2">CGMCC 1.15085</strain>
    </source>
</reference>
<dbReference type="Proteomes" id="UP000636793">
    <property type="component" value="Unassembled WGS sequence"/>
</dbReference>
<accession>A0A916TCZ5</accession>
<proteinExistence type="predicted"/>